<dbReference type="STRING" id="1802306.A3C72_01910"/>
<reference evidence="2 3" key="1">
    <citation type="journal article" date="2016" name="Nat. Commun.">
        <title>Thousands of microbial genomes shed light on interconnected biogeochemical processes in an aquifer system.</title>
        <authorList>
            <person name="Anantharaman K."/>
            <person name="Brown C.T."/>
            <person name="Hug L.A."/>
            <person name="Sharon I."/>
            <person name="Castelle C.J."/>
            <person name="Probst A.J."/>
            <person name="Thomas B.C."/>
            <person name="Singh A."/>
            <person name="Wilkins M.J."/>
            <person name="Karaoz U."/>
            <person name="Brodie E.L."/>
            <person name="Williams K.H."/>
            <person name="Hubbard S.S."/>
            <person name="Banfield J.F."/>
        </authorList>
    </citation>
    <scope>NUCLEOTIDE SEQUENCE [LARGE SCALE GENOMIC DNA]</scope>
</reference>
<dbReference type="AlphaFoldDB" id="A0A1G2MKF7"/>
<feature type="compositionally biased region" description="Basic and acidic residues" evidence="1">
    <location>
        <begin position="30"/>
        <end position="39"/>
    </location>
</feature>
<feature type="region of interest" description="Disordered" evidence="1">
    <location>
        <begin position="20"/>
        <end position="39"/>
    </location>
</feature>
<evidence type="ECO:0000256" key="1">
    <source>
        <dbReference type="SAM" id="MobiDB-lite"/>
    </source>
</evidence>
<accession>A0A1G2MKF7</accession>
<sequence length="67" mass="7844">MNKLIKSSLFNISTAREQRRQARWLGENSSPRDVRRSDNDWGQVAEAFRKHDPDGRKLVTLFAEEVE</sequence>
<comment type="caution">
    <text evidence="2">The sequence shown here is derived from an EMBL/GenBank/DDBJ whole genome shotgun (WGS) entry which is preliminary data.</text>
</comment>
<dbReference type="Proteomes" id="UP000177130">
    <property type="component" value="Unassembled WGS sequence"/>
</dbReference>
<gene>
    <name evidence="2" type="ORF">A3C72_01910</name>
</gene>
<evidence type="ECO:0000313" key="2">
    <source>
        <dbReference type="EMBL" id="OHA24425.1"/>
    </source>
</evidence>
<protein>
    <submittedName>
        <fullName evidence="2">Uncharacterized protein</fullName>
    </submittedName>
</protein>
<name>A0A1G2MKF7_9BACT</name>
<proteinExistence type="predicted"/>
<dbReference type="EMBL" id="MHRK01000011">
    <property type="protein sequence ID" value="OHA24425.1"/>
    <property type="molecule type" value="Genomic_DNA"/>
</dbReference>
<organism evidence="2 3">
    <name type="scientific">Candidatus Taylorbacteria bacterium RIFCSPHIGHO2_02_FULL_43_32b</name>
    <dbReference type="NCBI Taxonomy" id="1802306"/>
    <lineage>
        <taxon>Bacteria</taxon>
        <taxon>Candidatus Tayloriibacteriota</taxon>
    </lineage>
</organism>
<evidence type="ECO:0000313" key="3">
    <source>
        <dbReference type="Proteomes" id="UP000177130"/>
    </source>
</evidence>